<keyword evidence="4" id="KW-1185">Reference proteome</keyword>
<accession>A0A8B9C3W8</accession>
<evidence type="ECO:0000313" key="3">
    <source>
        <dbReference type="Ensembl" id="ENSABRP00000013366.1"/>
    </source>
</evidence>
<name>A0A8B9C3W8_9AVES</name>
<dbReference type="Ensembl" id="ENSABRT00000019083.1">
    <property type="protein sequence ID" value="ENSABRP00000013366.1"/>
    <property type="gene ID" value="ENSABRG00000011890.1"/>
</dbReference>
<dbReference type="Proteomes" id="UP000694426">
    <property type="component" value="Unplaced"/>
</dbReference>
<feature type="chain" id="PRO_5034243019" evidence="2">
    <location>
        <begin position="26"/>
        <end position="125"/>
    </location>
</feature>
<keyword evidence="2" id="KW-0732">Signal</keyword>
<evidence type="ECO:0000256" key="1">
    <source>
        <dbReference type="SAM" id="MobiDB-lite"/>
    </source>
</evidence>
<evidence type="ECO:0000313" key="4">
    <source>
        <dbReference type="Proteomes" id="UP000694426"/>
    </source>
</evidence>
<feature type="region of interest" description="Disordered" evidence="1">
    <location>
        <begin position="28"/>
        <end position="52"/>
    </location>
</feature>
<protein>
    <submittedName>
        <fullName evidence="3">Uncharacterized protein</fullName>
    </submittedName>
</protein>
<sequence>MEVWVCVPWTWALHFLLGRWHPARAELPRVPASPRGLGARSAPPRELRLSLPPGRGALPRASLLLPGPCGDAAQQDAPTWVPGVAPAWFAAGLWVGSGAGPAVPACWDTGAQPSLGGPRGRMRRG</sequence>
<reference evidence="3" key="2">
    <citation type="submission" date="2025-09" db="UniProtKB">
        <authorList>
            <consortium name="Ensembl"/>
        </authorList>
    </citation>
    <scope>IDENTIFICATION</scope>
</reference>
<organism evidence="3 4">
    <name type="scientific">Anser brachyrhynchus</name>
    <name type="common">Pink-footed goose</name>
    <dbReference type="NCBI Taxonomy" id="132585"/>
    <lineage>
        <taxon>Eukaryota</taxon>
        <taxon>Metazoa</taxon>
        <taxon>Chordata</taxon>
        <taxon>Craniata</taxon>
        <taxon>Vertebrata</taxon>
        <taxon>Euteleostomi</taxon>
        <taxon>Archelosauria</taxon>
        <taxon>Archosauria</taxon>
        <taxon>Dinosauria</taxon>
        <taxon>Saurischia</taxon>
        <taxon>Theropoda</taxon>
        <taxon>Coelurosauria</taxon>
        <taxon>Aves</taxon>
        <taxon>Neognathae</taxon>
        <taxon>Galloanserae</taxon>
        <taxon>Anseriformes</taxon>
        <taxon>Anatidae</taxon>
        <taxon>Anserinae</taxon>
        <taxon>Anser</taxon>
    </lineage>
</organism>
<dbReference type="AlphaFoldDB" id="A0A8B9C3W8"/>
<feature type="signal peptide" evidence="2">
    <location>
        <begin position="1"/>
        <end position="25"/>
    </location>
</feature>
<evidence type="ECO:0000256" key="2">
    <source>
        <dbReference type="SAM" id="SignalP"/>
    </source>
</evidence>
<proteinExistence type="predicted"/>
<feature type="region of interest" description="Disordered" evidence="1">
    <location>
        <begin position="105"/>
        <end position="125"/>
    </location>
</feature>
<reference evidence="3" key="1">
    <citation type="submission" date="2025-08" db="UniProtKB">
        <authorList>
            <consortium name="Ensembl"/>
        </authorList>
    </citation>
    <scope>IDENTIFICATION</scope>
</reference>